<evidence type="ECO:0000313" key="12">
    <source>
        <dbReference type="Proteomes" id="UP000623467"/>
    </source>
</evidence>
<evidence type="ECO:0000256" key="9">
    <source>
        <dbReference type="SAM" id="SignalP"/>
    </source>
</evidence>
<dbReference type="Gene3D" id="3.20.20.80">
    <property type="entry name" value="Glycosidases"/>
    <property type="match status" value="2"/>
</dbReference>
<reference evidence="11" key="1">
    <citation type="submission" date="2020-05" db="EMBL/GenBank/DDBJ databases">
        <title>Mycena genomes resolve the evolution of fungal bioluminescence.</title>
        <authorList>
            <person name="Tsai I.J."/>
        </authorList>
    </citation>
    <scope>NUCLEOTIDE SEQUENCE</scope>
    <source>
        <strain evidence="11">160909Yilan</strain>
    </source>
</reference>
<gene>
    <name evidence="11" type="ORF">MSAN_01459600</name>
</gene>
<dbReference type="SUPFAM" id="SSF51445">
    <property type="entry name" value="(Trans)glycosidases"/>
    <property type="match status" value="1"/>
</dbReference>
<accession>A0A8H6Y6Z6</accession>
<dbReference type="Proteomes" id="UP000623467">
    <property type="component" value="Unassembled WGS sequence"/>
</dbReference>
<dbReference type="PROSITE" id="PS51910">
    <property type="entry name" value="GH18_2"/>
    <property type="match status" value="1"/>
</dbReference>
<keyword evidence="3" id="KW-0146">Chitin degradation</keyword>
<feature type="chain" id="PRO_5034856710" evidence="9">
    <location>
        <begin position="18"/>
        <end position="444"/>
    </location>
</feature>
<feature type="domain" description="GH18" evidence="10">
    <location>
        <begin position="80"/>
        <end position="443"/>
    </location>
</feature>
<dbReference type="InterPro" id="IPR011583">
    <property type="entry name" value="Chitinase_II/V-like_cat"/>
</dbReference>
<dbReference type="GO" id="GO:0005576">
    <property type="term" value="C:extracellular region"/>
    <property type="evidence" value="ECO:0007669"/>
    <property type="project" value="TreeGrafter"/>
</dbReference>
<evidence type="ECO:0000259" key="10">
    <source>
        <dbReference type="PROSITE" id="PS51910"/>
    </source>
</evidence>
<comment type="catalytic activity">
    <reaction evidence="1">
        <text>Random endo-hydrolysis of N-acetyl-beta-D-glucosaminide (1-&gt;4)-beta-linkages in chitin and chitodextrins.</text>
        <dbReference type="EC" id="3.2.1.14"/>
    </reaction>
</comment>
<dbReference type="SMART" id="SM00636">
    <property type="entry name" value="Glyco_18"/>
    <property type="match status" value="1"/>
</dbReference>
<evidence type="ECO:0000256" key="2">
    <source>
        <dbReference type="ARBA" id="ARBA00022801"/>
    </source>
</evidence>
<dbReference type="GO" id="GO:0006032">
    <property type="term" value="P:chitin catabolic process"/>
    <property type="evidence" value="ECO:0007669"/>
    <property type="project" value="UniProtKB-KW"/>
</dbReference>
<evidence type="ECO:0000256" key="3">
    <source>
        <dbReference type="ARBA" id="ARBA00023024"/>
    </source>
</evidence>
<evidence type="ECO:0000256" key="8">
    <source>
        <dbReference type="RuleBase" id="RU004453"/>
    </source>
</evidence>
<proteinExistence type="inferred from homology"/>
<evidence type="ECO:0000313" key="11">
    <source>
        <dbReference type="EMBL" id="KAF7355428.1"/>
    </source>
</evidence>
<dbReference type="InterPro" id="IPR001579">
    <property type="entry name" value="Glyco_hydro_18_chit_AS"/>
</dbReference>
<sequence length="444" mass="47930">MNTVYPLLFLFPCLAQSAPNFPLYLSPPIAAPIQDAAGSLNITPALISSGAQPSSTPIPIPDDEGPFLLPSPALFSPPTPFVMAYYPDWAGPDFPPEKIDFSRFDWIDFAFALPKEDFNLTWDDPDTAPHLLERLVTAAHSKGKKVKLSVGGWTGSKYFSSAVATDQARKTFVENIYNLYNQFNIDGIDIDWEYPGYQGQDGNEVSQWDSANFLTFLKLLRDWLPPDAVISAAALTTPFHGPDGQPMSDVSEFAQVLNWTLLMNYDDWGASSNPGPNAPLFDACHNSTQPDASAAAAVAAWTAAGFPASQLVLGVPSYGYVSKSTATRLRTRQGQVPSIKLASDGGQIQFRDLLAQGALVRNSDGSFTGDGGFTRDYDECSCTPFLRSPSSGQIVTYDDPQSLALKATLAKQAGILGVNMFDWTGDTDDGDLVDGIMQGFNCAS</sequence>
<dbReference type="GO" id="GO:0000272">
    <property type="term" value="P:polysaccharide catabolic process"/>
    <property type="evidence" value="ECO:0007669"/>
    <property type="project" value="UniProtKB-KW"/>
</dbReference>
<dbReference type="Pfam" id="PF00704">
    <property type="entry name" value="Glyco_hydro_18"/>
    <property type="match status" value="1"/>
</dbReference>
<keyword evidence="12" id="KW-1185">Reference proteome</keyword>
<keyword evidence="2 7" id="KW-0378">Hydrolase</keyword>
<evidence type="ECO:0000256" key="5">
    <source>
        <dbReference type="ARBA" id="ARBA00023295"/>
    </source>
</evidence>
<dbReference type="PANTHER" id="PTHR11177:SF392">
    <property type="entry name" value="HAP41P"/>
    <property type="match status" value="1"/>
</dbReference>
<dbReference type="InterPro" id="IPR050314">
    <property type="entry name" value="Glycosyl_Hydrlase_18"/>
</dbReference>
<evidence type="ECO:0000256" key="6">
    <source>
        <dbReference type="ARBA" id="ARBA00023326"/>
    </source>
</evidence>
<dbReference type="PANTHER" id="PTHR11177">
    <property type="entry name" value="CHITINASE"/>
    <property type="match status" value="1"/>
</dbReference>
<name>A0A8H6Y6Z6_9AGAR</name>
<dbReference type="GO" id="GO:0008061">
    <property type="term" value="F:chitin binding"/>
    <property type="evidence" value="ECO:0007669"/>
    <property type="project" value="InterPro"/>
</dbReference>
<dbReference type="EMBL" id="JACAZH010000011">
    <property type="protein sequence ID" value="KAF7355428.1"/>
    <property type="molecule type" value="Genomic_DNA"/>
</dbReference>
<keyword evidence="4" id="KW-0119">Carbohydrate metabolism</keyword>
<feature type="signal peptide" evidence="9">
    <location>
        <begin position="1"/>
        <end position="17"/>
    </location>
</feature>
<dbReference type="InterPro" id="IPR017853">
    <property type="entry name" value="GH"/>
</dbReference>
<evidence type="ECO:0000256" key="4">
    <source>
        <dbReference type="ARBA" id="ARBA00023277"/>
    </source>
</evidence>
<dbReference type="InterPro" id="IPR001223">
    <property type="entry name" value="Glyco_hydro18_cat"/>
</dbReference>
<protein>
    <submittedName>
        <fullName evidence="11">MPN domain-containing protein</fullName>
    </submittedName>
</protein>
<dbReference type="AlphaFoldDB" id="A0A8H6Y6Z6"/>
<dbReference type="GO" id="GO:0008843">
    <property type="term" value="F:endochitinase activity"/>
    <property type="evidence" value="ECO:0007669"/>
    <property type="project" value="UniProtKB-EC"/>
</dbReference>
<organism evidence="11 12">
    <name type="scientific">Mycena sanguinolenta</name>
    <dbReference type="NCBI Taxonomy" id="230812"/>
    <lineage>
        <taxon>Eukaryota</taxon>
        <taxon>Fungi</taxon>
        <taxon>Dikarya</taxon>
        <taxon>Basidiomycota</taxon>
        <taxon>Agaricomycotina</taxon>
        <taxon>Agaricomycetes</taxon>
        <taxon>Agaricomycetidae</taxon>
        <taxon>Agaricales</taxon>
        <taxon>Marasmiineae</taxon>
        <taxon>Mycenaceae</taxon>
        <taxon>Mycena</taxon>
    </lineage>
</organism>
<comment type="caution">
    <text evidence="11">The sequence shown here is derived from an EMBL/GenBank/DDBJ whole genome shotgun (WGS) entry which is preliminary data.</text>
</comment>
<dbReference type="OrthoDB" id="73875at2759"/>
<dbReference type="PROSITE" id="PS01095">
    <property type="entry name" value="GH18_1"/>
    <property type="match status" value="1"/>
</dbReference>
<keyword evidence="5 7" id="KW-0326">Glycosidase</keyword>
<comment type="similarity">
    <text evidence="8">Belongs to the glycosyl hydrolase 18 family.</text>
</comment>
<evidence type="ECO:0000256" key="1">
    <source>
        <dbReference type="ARBA" id="ARBA00000822"/>
    </source>
</evidence>
<keyword evidence="9" id="KW-0732">Signal</keyword>
<evidence type="ECO:0000256" key="7">
    <source>
        <dbReference type="RuleBase" id="RU000489"/>
    </source>
</evidence>
<keyword evidence="6" id="KW-0624">Polysaccharide degradation</keyword>